<dbReference type="SUPFAM" id="SSF56281">
    <property type="entry name" value="Metallo-hydrolase/oxidoreductase"/>
    <property type="match status" value="1"/>
</dbReference>
<evidence type="ECO:0000256" key="10">
    <source>
        <dbReference type="SAM" id="MobiDB-lite"/>
    </source>
</evidence>
<dbReference type="EMBL" id="KZ347642">
    <property type="protein sequence ID" value="PIO67364.1"/>
    <property type="molecule type" value="Genomic_DNA"/>
</dbReference>
<accession>A0A2G9UAX8</accession>
<evidence type="ECO:0000259" key="11">
    <source>
        <dbReference type="SMART" id="SM00849"/>
    </source>
</evidence>
<dbReference type="InterPro" id="IPR017782">
    <property type="entry name" value="Hydroxyacylglutathione_Hdrlase"/>
</dbReference>
<dbReference type="Gene3D" id="3.60.15.10">
    <property type="entry name" value="Ribonuclease Z/Hydroxyacylglutathione hydrolase-like"/>
    <property type="match status" value="1"/>
</dbReference>
<comment type="cofactor">
    <cofactor evidence="2">
        <name>Zn(2+)</name>
        <dbReference type="ChEBI" id="CHEBI:29105"/>
    </cofactor>
</comment>
<gene>
    <name evidence="12" type="ORF">TELCIR_10888</name>
</gene>
<dbReference type="Proteomes" id="UP000230423">
    <property type="component" value="Unassembled WGS sequence"/>
</dbReference>
<comment type="catalytic activity">
    <reaction evidence="1">
        <text>an S-(2-hydroxyacyl)glutathione + H2O = a 2-hydroxy carboxylate + glutathione + H(+)</text>
        <dbReference type="Rhea" id="RHEA:21864"/>
        <dbReference type="ChEBI" id="CHEBI:15377"/>
        <dbReference type="ChEBI" id="CHEBI:15378"/>
        <dbReference type="ChEBI" id="CHEBI:57925"/>
        <dbReference type="ChEBI" id="CHEBI:58896"/>
        <dbReference type="ChEBI" id="CHEBI:71261"/>
        <dbReference type="EC" id="3.1.2.6"/>
    </reaction>
</comment>
<dbReference type="InterPro" id="IPR043136">
    <property type="entry name" value="B30.2/SPRY_sf"/>
</dbReference>
<name>A0A2G9UAX8_TELCI</name>
<organism evidence="12 13">
    <name type="scientific">Teladorsagia circumcincta</name>
    <name type="common">Brown stomach worm</name>
    <name type="synonym">Ostertagia circumcincta</name>
    <dbReference type="NCBI Taxonomy" id="45464"/>
    <lineage>
        <taxon>Eukaryota</taxon>
        <taxon>Metazoa</taxon>
        <taxon>Ecdysozoa</taxon>
        <taxon>Nematoda</taxon>
        <taxon>Chromadorea</taxon>
        <taxon>Rhabditida</taxon>
        <taxon>Rhabditina</taxon>
        <taxon>Rhabditomorpha</taxon>
        <taxon>Strongyloidea</taxon>
        <taxon>Trichostrongylidae</taxon>
        <taxon>Teladorsagia</taxon>
    </lineage>
</organism>
<evidence type="ECO:0000256" key="1">
    <source>
        <dbReference type="ARBA" id="ARBA00001623"/>
    </source>
</evidence>
<dbReference type="Gene3D" id="3.90.980.20">
    <property type="match status" value="1"/>
</dbReference>
<dbReference type="Pfam" id="PF00753">
    <property type="entry name" value="Lactamase_B"/>
    <property type="match status" value="1"/>
</dbReference>
<comment type="similarity">
    <text evidence="4">Belongs to the metallo-beta-lactamase superfamily. Glyoxalase II family.</text>
</comment>
<dbReference type="EC" id="3.1.2.6" evidence="5"/>
<dbReference type="Gene3D" id="2.60.120.920">
    <property type="match status" value="1"/>
</dbReference>
<keyword evidence="8" id="KW-0862">Zinc</keyword>
<evidence type="ECO:0000256" key="3">
    <source>
        <dbReference type="ARBA" id="ARBA00004963"/>
    </source>
</evidence>
<dbReference type="SMART" id="SM00849">
    <property type="entry name" value="Lactamase_B"/>
    <property type="match status" value="1"/>
</dbReference>
<evidence type="ECO:0000256" key="7">
    <source>
        <dbReference type="ARBA" id="ARBA00022801"/>
    </source>
</evidence>
<dbReference type="InterPro" id="IPR032282">
    <property type="entry name" value="HAGH_C"/>
</dbReference>
<dbReference type="OrthoDB" id="515692at2759"/>
<feature type="region of interest" description="Disordered" evidence="10">
    <location>
        <begin position="72"/>
        <end position="113"/>
    </location>
</feature>
<keyword evidence="7 12" id="KW-0378">Hydrolase</keyword>
<reference evidence="12 13" key="1">
    <citation type="submission" date="2015-09" db="EMBL/GenBank/DDBJ databases">
        <title>Draft genome of the parasitic nematode Teladorsagia circumcincta isolate WARC Sus (inbred).</title>
        <authorList>
            <person name="Mitreva M."/>
        </authorList>
    </citation>
    <scope>NUCLEOTIDE SEQUENCE [LARGE SCALE GENOMIC DNA]</scope>
    <source>
        <strain evidence="12 13">S</strain>
    </source>
</reference>
<evidence type="ECO:0000256" key="2">
    <source>
        <dbReference type="ARBA" id="ARBA00001947"/>
    </source>
</evidence>
<dbReference type="NCBIfam" id="TIGR03413">
    <property type="entry name" value="GSH_gloB"/>
    <property type="match status" value="1"/>
</dbReference>
<comment type="pathway">
    <text evidence="3">Secondary metabolite metabolism; methylglyoxal degradation; (R)-lactate from methylglyoxal: step 2/2.</text>
</comment>
<dbReference type="SUPFAM" id="SSF49899">
    <property type="entry name" value="Concanavalin A-like lectins/glucanases"/>
    <property type="match status" value="1"/>
</dbReference>
<dbReference type="PANTHER" id="PTHR11935">
    <property type="entry name" value="BETA LACTAMASE DOMAIN"/>
    <property type="match status" value="1"/>
</dbReference>
<dbReference type="GO" id="GO:0019243">
    <property type="term" value="P:methylglyoxal catabolic process to D-lactate via S-lactoyl-glutathione"/>
    <property type="evidence" value="ECO:0007669"/>
    <property type="project" value="InterPro"/>
</dbReference>
<sequence>MPRRVKNTWHTTLQKTLIKDVELFKVNPEDENSFALLETNLADIGPVNESVKQIGKKTSSGEKGNLASTLVGAQQGAGRTSGVDSDVDGGPKTRGASKRRNVDGVGGGKKPKLATDYSSSKIAASDGSGPIDFPFNKEGYRYFLVEKDPNVNDRINLEEDDGSVPRIIPPHLYRLHFQRTVTISPNDRAHELRVSDDQLTVTGFEGYRVARATHSVAKGTWYFEVNFLKQPEDSHDLPLINFKHNYFYESHDEVADVVKSLEPLKESRCMQSALRGLTGKMIKVIPIRALEDNYMYLVYSEKDSKGFAVDPVEPQKVKAVAENCKVTVAAALVTHHHWDHAGGMAEFRKIWQADEAEIYGGDERIDHLNNRVDHEEKFTVGQMEVTALKTPCHTKGHICYYVTHPDSDSRIVLTGDTLFIAGCGKFFEGTAAEMHRNLNEVLAKLPDDTLVYPGHEYTYSNLKFAQHIEPGNENVRRKLEWASRCRERDDPTVPSTIAEEKEINPFMRTSSPEIQKKVGATDLIEVMARVRQAKNSFRG</sequence>
<feature type="domain" description="Metallo-beta-lactamase" evidence="11">
    <location>
        <begin position="292"/>
        <end position="455"/>
    </location>
</feature>
<dbReference type="Pfam" id="PF16123">
    <property type="entry name" value="HAGH_C"/>
    <property type="match status" value="1"/>
</dbReference>
<dbReference type="InterPro" id="IPR013320">
    <property type="entry name" value="ConA-like_dom_sf"/>
</dbReference>
<evidence type="ECO:0000256" key="4">
    <source>
        <dbReference type="ARBA" id="ARBA00006759"/>
    </source>
</evidence>
<evidence type="ECO:0000313" key="12">
    <source>
        <dbReference type="EMBL" id="PIO67364.1"/>
    </source>
</evidence>
<dbReference type="Pfam" id="PF21198">
    <property type="entry name" value="ASH2L-like_WH"/>
    <property type="match status" value="1"/>
</dbReference>
<evidence type="ECO:0000256" key="8">
    <source>
        <dbReference type="ARBA" id="ARBA00022833"/>
    </source>
</evidence>
<evidence type="ECO:0000256" key="6">
    <source>
        <dbReference type="ARBA" id="ARBA00022723"/>
    </source>
</evidence>
<dbReference type="InterPro" id="IPR036866">
    <property type="entry name" value="RibonucZ/Hydroxyglut_hydro"/>
</dbReference>
<dbReference type="HAMAP" id="MF_01374">
    <property type="entry name" value="Glyoxalase_2"/>
    <property type="match status" value="1"/>
</dbReference>
<keyword evidence="6" id="KW-0479">Metal-binding</keyword>
<protein>
    <recommendedName>
        <fullName evidence="5">hydroxyacylglutathione hydrolase</fullName>
        <ecNumber evidence="5">3.1.2.6</ecNumber>
    </recommendedName>
    <alternativeName>
        <fullName evidence="9">Glyoxalase II</fullName>
    </alternativeName>
</protein>
<dbReference type="CDD" id="cd07723">
    <property type="entry name" value="hydroxyacylglutathione_hydrolase_MBL-fold"/>
    <property type="match status" value="1"/>
</dbReference>
<dbReference type="InterPro" id="IPR035680">
    <property type="entry name" value="Clx_II_MBL"/>
</dbReference>
<evidence type="ECO:0000256" key="5">
    <source>
        <dbReference type="ARBA" id="ARBA00011917"/>
    </source>
</evidence>
<dbReference type="FunFam" id="3.60.15.10:FF:000019">
    <property type="entry name" value="Hydroxyacylglutathione hydrolase, mitochondrial"/>
    <property type="match status" value="1"/>
</dbReference>
<evidence type="ECO:0000313" key="13">
    <source>
        <dbReference type="Proteomes" id="UP000230423"/>
    </source>
</evidence>
<evidence type="ECO:0000256" key="9">
    <source>
        <dbReference type="ARBA" id="ARBA00031044"/>
    </source>
</evidence>
<dbReference type="PANTHER" id="PTHR11935:SF94">
    <property type="entry name" value="TENZING NORGAY, ISOFORM C"/>
    <property type="match status" value="1"/>
</dbReference>
<dbReference type="GO" id="GO:0004416">
    <property type="term" value="F:hydroxyacylglutathione hydrolase activity"/>
    <property type="evidence" value="ECO:0007669"/>
    <property type="project" value="UniProtKB-EC"/>
</dbReference>
<dbReference type="GO" id="GO:0046872">
    <property type="term" value="F:metal ion binding"/>
    <property type="evidence" value="ECO:0007669"/>
    <property type="project" value="UniProtKB-KW"/>
</dbReference>
<keyword evidence="13" id="KW-1185">Reference proteome</keyword>
<proteinExistence type="inferred from homology"/>
<dbReference type="AlphaFoldDB" id="A0A2G9UAX8"/>
<dbReference type="InterPro" id="IPR001279">
    <property type="entry name" value="Metallo-B-lactamas"/>
</dbReference>
<dbReference type="InterPro" id="IPR053835">
    <property type="entry name" value="ASH2L-like_WH"/>
</dbReference>